<sequence length="123" mass="14308">MKKEELESHLLVGRENAVCIDISNVSDIPGQVRHVIIQKGNDVLIKFKPYQLDESSLVFRKHYPSLDELILDMEAYLGQPLEHWENHSRTGKYPQPDDALVQRLEWTEFQRIAQQLVPPGFSR</sequence>
<name>A0ABQ2DH08_9DEIO</name>
<proteinExistence type="predicted"/>
<keyword evidence="2" id="KW-1185">Reference proteome</keyword>
<gene>
    <name evidence="1" type="ORF">GCM10008938_49790</name>
</gene>
<dbReference type="RefSeq" id="WP_189008795.1">
    <property type="nucleotide sequence ID" value="NZ_BMOD01000040.1"/>
</dbReference>
<protein>
    <submittedName>
        <fullName evidence="1">Uncharacterized protein</fullName>
    </submittedName>
</protein>
<organism evidence="1 2">
    <name type="scientific">Deinococcus roseus</name>
    <dbReference type="NCBI Taxonomy" id="392414"/>
    <lineage>
        <taxon>Bacteria</taxon>
        <taxon>Thermotogati</taxon>
        <taxon>Deinococcota</taxon>
        <taxon>Deinococci</taxon>
        <taxon>Deinococcales</taxon>
        <taxon>Deinococcaceae</taxon>
        <taxon>Deinococcus</taxon>
    </lineage>
</organism>
<evidence type="ECO:0000313" key="2">
    <source>
        <dbReference type="Proteomes" id="UP000632222"/>
    </source>
</evidence>
<dbReference type="EMBL" id="BMOD01000040">
    <property type="protein sequence ID" value="GGJ57737.1"/>
    <property type="molecule type" value="Genomic_DNA"/>
</dbReference>
<dbReference type="Proteomes" id="UP000632222">
    <property type="component" value="Unassembled WGS sequence"/>
</dbReference>
<evidence type="ECO:0000313" key="1">
    <source>
        <dbReference type="EMBL" id="GGJ57737.1"/>
    </source>
</evidence>
<accession>A0ABQ2DH08</accession>
<reference evidence="2" key="1">
    <citation type="journal article" date="2019" name="Int. J. Syst. Evol. Microbiol.">
        <title>The Global Catalogue of Microorganisms (GCM) 10K type strain sequencing project: providing services to taxonomists for standard genome sequencing and annotation.</title>
        <authorList>
            <consortium name="The Broad Institute Genomics Platform"/>
            <consortium name="The Broad Institute Genome Sequencing Center for Infectious Disease"/>
            <person name="Wu L."/>
            <person name="Ma J."/>
        </authorList>
    </citation>
    <scope>NUCLEOTIDE SEQUENCE [LARGE SCALE GENOMIC DNA]</scope>
    <source>
        <strain evidence="2">JCM 14370</strain>
    </source>
</reference>
<comment type="caution">
    <text evidence="1">The sequence shown here is derived from an EMBL/GenBank/DDBJ whole genome shotgun (WGS) entry which is preliminary data.</text>
</comment>